<reference evidence="1" key="5">
    <citation type="submission" date="2016-11" db="EMBL/GenBank/DDBJ databases">
        <title>Draft genome sequence of Providencia stuartii(ATCC 25827).</title>
        <authorList>
            <person name="Sudarsanam P."/>
            <person name="Ley R."/>
            <person name="Guruge J."/>
            <person name="Turnbaugh P.J."/>
            <person name="Mahowald M."/>
            <person name="Liep D."/>
            <person name="Gordon J."/>
        </authorList>
    </citation>
    <scope>NUCLEOTIDE SEQUENCE</scope>
    <source>
        <strain evidence="1 4">ATCC 25827</strain>
    </source>
</reference>
<dbReference type="SUPFAM" id="SSF47752">
    <property type="entry name" value="Protein HNS-dependent expression A, HdeA"/>
    <property type="match status" value="1"/>
</dbReference>
<evidence type="ECO:0000313" key="4">
    <source>
        <dbReference type="Proteomes" id="UP000004506"/>
    </source>
</evidence>
<proteinExistence type="predicted"/>
<dbReference type="RefSeq" id="WP_004916933.1">
    <property type="nucleotide sequence ID" value="NZ_DS607656.1"/>
</dbReference>
<dbReference type="InterPro" id="IPR036831">
    <property type="entry name" value="HdeA_sf"/>
</dbReference>
<dbReference type="Gene3D" id="1.10.890.10">
    <property type="entry name" value="HNS-dependent expression A"/>
    <property type="match status" value="1"/>
</dbReference>
<dbReference type="InterPro" id="IPR038303">
    <property type="entry name" value="HdeA/HdeB_sf"/>
</dbReference>
<dbReference type="EMBL" id="ABJD02000108">
    <property type="protein sequence ID" value="EDU57730.1"/>
    <property type="molecule type" value="Genomic_DNA"/>
</dbReference>
<protein>
    <submittedName>
        <fullName evidence="1">Uncharacterized protein</fullName>
    </submittedName>
</protein>
<reference evidence="1" key="4">
    <citation type="submission" date="2016-11" db="EMBL/GenBank/DDBJ databases">
        <title>Draft genome sequence of Providencia stuartii (ATCC 25827).</title>
        <authorList>
            <person name="Sudarsanam P."/>
            <person name="Ley R."/>
            <person name="Guruge J."/>
            <person name="Turnbaugh P.J."/>
            <person name="Mahowald M."/>
            <person name="Liep D."/>
            <person name="Gordon J."/>
        </authorList>
    </citation>
    <scope>NUCLEOTIDE SEQUENCE</scope>
    <source>
        <strain evidence="1 4">ATCC 25827</strain>
    </source>
</reference>
<dbReference type="GO" id="GO:0071468">
    <property type="term" value="P:cellular response to acidic pH"/>
    <property type="evidence" value="ECO:0007669"/>
    <property type="project" value="InterPro"/>
</dbReference>
<organism evidence="1 4">
    <name type="scientific">Providencia stuartii ATCC 25827</name>
    <dbReference type="NCBI Taxonomy" id="471874"/>
    <lineage>
        <taxon>Bacteria</taxon>
        <taxon>Pseudomonadati</taxon>
        <taxon>Pseudomonadota</taxon>
        <taxon>Gammaproteobacteria</taxon>
        <taxon>Enterobacterales</taxon>
        <taxon>Morganellaceae</taxon>
        <taxon>Providencia</taxon>
    </lineage>
</organism>
<comment type="caution">
    <text evidence="1">The sequence shown here is derived from an EMBL/GenBank/DDBJ whole genome shotgun (WGS) entry which is preliminary data.</text>
</comment>
<dbReference type="Proteomes" id="UP000004506">
    <property type="component" value="Unassembled WGS sequence"/>
</dbReference>
<evidence type="ECO:0000313" key="2">
    <source>
        <dbReference type="EMBL" id="EDU60928.1"/>
    </source>
</evidence>
<dbReference type="AlphaFoldDB" id="A0AA86YF85"/>
<accession>A0AA86YF85</accession>
<reference evidence="4" key="2">
    <citation type="submission" date="2008-04" db="EMBL/GenBank/DDBJ databases">
        <title>Draft genome sequence of Providencia stuartii(ATCC 25827).</title>
        <authorList>
            <person name="Sudarsanam P."/>
            <person name="Ley R."/>
            <person name="Guruge J."/>
            <person name="Turnbaugh P.J."/>
            <person name="Mahowald M."/>
            <person name="Liep D."/>
            <person name="Gordon J."/>
        </authorList>
    </citation>
    <scope>NUCLEOTIDE SEQUENCE [LARGE SCALE GENOMIC DNA]</scope>
    <source>
        <strain evidence="4">ATCC 25827</strain>
    </source>
</reference>
<evidence type="ECO:0000313" key="1">
    <source>
        <dbReference type="EMBL" id="EDU57730.1"/>
    </source>
</evidence>
<sequence>MTQICVTPVSQWKCEDFLVIDDNFYPTAIGAAEIVTQKGKVEVCRGKGK</sequence>
<gene>
    <name evidence="3" type="ORF">PROSTU_00671</name>
    <name evidence="2" type="ORF">PROSTU_00909</name>
    <name evidence="1" type="ORF">PROSTU_04354</name>
</gene>
<reference evidence="1 4" key="3">
    <citation type="submission" date="2008-05" db="EMBL/GenBank/DDBJ databases">
        <authorList>
            <person name="Fulton L."/>
            <person name="Clifton S."/>
            <person name="Fulton B."/>
            <person name="Xu J."/>
            <person name="Minx P."/>
            <person name="Pepin K.H."/>
            <person name="Johnson M."/>
            <person name="Thiruvilangam P."/>
            <person name="Bhonagiri V."/>
            <person name="Nash W.E."/>
            <person name="Mardis E.R."/>
            <person name="Wilson R.K."/>
        </authorList>
    </citation>
    <scope>NUCLEOTIDE SEQUENCE [LARGE SCALE GENOMIC DNA]</scope>
    <source>
        <strain evidence="1 4">ATCC 25827</strain>
    </source>
</reference>
<dbReference type="GO" id="GO:0030288">
    <property type="term" value="C:outer membrane-bounded periplasmic space"/>
    <property type="evidence" value="ECO:0007669"/>
    <property type="project" value="InterPro"/>
</dbReference>
<dbReference type="EMBL" id="ABJD02000085">
    <property type="protein sequence ID" value="EDU60928.1"/>
    <property type="molecule type" value="Genomic_DNA"/>
</dbReference>
<reference evidence="4" key="1">
    <citation type="submission" date="2008-04" db="EMBL/GenBank/DDBJ databases">
        <title>Draft genome sequence of Providencia stuartii (ATCC 25827).</title>
        <authorList>
            <person name="Sudarsanam P."/>
            <person name="Ley R."/>
            <person name="Guruge J."/>
            <person name="Turnbaugh P.J."/>
            <person name="Mahowald M."/>
            <person name="Liep D."/>
            <person name="Gordon J."/>
        </authorList>
    </citation>
    <scope>NUCLEOTIDE SEQUENCE [LARGE SCALE GENOMIC DNA]</scope>
    <source>
        <strain evidence="4">ATCC 25827</strain>
    </source>
</reference>
<dbReference type="EMBL" id="ABJD02000057">
    <property type="protein sequence ID" value="EDU61315.1"/>
    <property type="molecule type" value="Genomic_DNA"/>
</dbReference>
<name>A0AA86YF85_PROST</name>
<evidence type="ECO:0000313" key="3">
    <source>
        <dbReference type="EMBL" id="EDU61315.1"/>
    </source>
</evidence>